<dbReference type="PANTHER" id="PTHR13980">
    <property type="entry name" value="CDC68 RELATED"/>
    <property type="match status" value="1"/>
</dbReference>
<evidence type="ECO:0000256" key="2">
    <source>
        <dbReference type="SAM" id="MobiDB-lite"/>
    </source>
</evidence>
<evidence type="ECO:0000313" key="4">
    <source>
        <dbReference type="EMBL" id="KAK4782581.1"/>
    </source>
</evidence>
<comment type="subunit">
    <text evidence="1">Component of the FACT complex.</text>
</comment>
<dbReference type="PANTHER" id="PTHR13980:SF18">
    <property type="entry name" value="FACT COMPLEX SUBUNIT SPT16"/>
    <property type="match status" value="1"/>
</dbReference>
<dbReference type="GO" id="GO:0035101">
    <property type="term" value="C:FACT complex"/>
    <property type="evidence" value="ECO:0007669"/>
    <property type="project" value="UniProtKB-UniRule"/>
</dbReference>
<keyword evidence="1" id="KW-0227">DNA damage</keyword>
<dbReference type="Pfam" id="PF14826">
    <property type="entry name" value="FACT-Spt16_Nlob"/>
    <property type="match status" value="1"/>
</dbReference>
<comment type="function">
    <text evidence="1">Component of the FACT complex, a general chromatin factor that acts to reorganize nucleosomes. The FACT complex is involved in multiple processes that require DNA as a template such as mRNA elongation, DNA replication and DNA repair. During transcription elongation the FACT complex acts as a histone chaperone that both destabilizes and restores nucleosomal structure. It facilitates the passage of RNA polymerase II and transcription by promoting the dissociation of one histone H2A-H2B dimer from the nucleosome, then subsequently promotes the reestablishment of the nucleosome following the passage of RNA polymerase II.</text>
</comment>
<dbReference type="SMART" id="SM01285">
    <property type="entry name" value="FACT-Spt16_Nlob"/>
    <property type="match status" value="1"/>
</dbReference>
<protein>
    <recommendedName>
        <fullName evidence="1">FACT complex subunit</fullName>
    </recommendedName>
</protein>
<dbReference type="GO" id="GO:0031491">
    <property type="term" value="F:nucleosome binding"/>
    <property type="evidence" value="ECO:0007669"/>
    <property type="project" value="TreeGrafter"/>
</dbReference>
<dbReference type="InterPro" id="IPR040258">
    <property type="entry name" value="Spt16"/>
</dbReference>
<dbReference type="Gene3D" id="3.40.350.10">
    <property type="entry name" value="Creatinase/prolidase N-terminal domain"/>
    <property type="match status" value="1"/>
</dbReference>
<dbReference type="AlphaFoldDB" id="A0AAN7QZP9"/>
<reference evidence="4 5" key="1">
    <citation type="journal article" date="2023" name="Hortic Res">
        <title>Pangenome of water caltrop reveals structural variations and asymmetric subgenome divergence after allopolyploidization.</title>
        <authorList>
            <person name="Zhang X."/>
            <person name="Chen Y."/>
            <person name="Wang L."/>
            <person name="Yuan Y."/>
            <person name="Fang M."/>
            <person name="Shi L."/>
            <person name="Lu R."/>
            <person name="Comes H.P."/>
            <person name="Ma Y."/>
            <person name="Chen Y."/>
            <person name="Huang G."/>
            <person name="Zhou Y."/>
            <person name="Zheng Z."/>
            <person name="Qiu Y."/>
        </authorList>
    </citation>
    <scope>NUCLEOTIDE SEQUENCE [LARGE SCALE GENOMIC DNA]</scope>
    <source>
        <strain evidence="4">F231</strain>
    </source>
</reference>
<dbReference type="InterPro" id="IPR000994">
    <property type="entry name" value="Pept_M24"/>
</dbReference>
<proteinExistence type="inferred from homology"/>
<keyword evidence="1" id="KW-0234">DNA repair</keyword>
<dbReference type="InterPro" id="IPR036005">
    <property type="entry name" value="Creatinase/aminopeptidase-like"/>
</dbReference>
<dbReference type="Pfam" id="PF00557">
    <property type="entry name" value="Peptidase_M24"/>
    <property type="match status" value="1"/>
</dbReference>
<feature type="region of interest" description="Disordered" evidence="2">
    <location>
        <begin position="553"/>
        <end position="584"/>
    </location>
</feature>
<keyword evidence="1" id="KW-0804">Transcription</keyword>
<dbReference type="GO" id="GO:0006368">
    <property type="term" value="P:transcription elongation by RNA polymerase II"/>
    <property type="evidence" value="ECO:0007669"/>
    <property type="project" value="TreeGrafter"/>
</dbReference>
<dbReference type="Proteomes" id="UP001346149">
    <property type="component" value="Unassembled WGS sequence"/>
</dbReference>
<evidence type="ECO:0000259" key="3">
    <source>
        <dbReference type="SMART" id="SM01285"/>
    </source>
</evidence>
<comment type="similarity">
    <text evidence="1">Belongs to the peptidase M24 family. SPT16 subfamily.</text>
</comment>
<keyword evidence="1" id="KW-0805">Transcription regulation</keyword>
<comment type="caution">
    <text evidence="4">The sequence shown here is derived from an EMBL/GenBank/DDBJ whole genome shotgun (WGS) entry which is preliminary data.</text>
</comment>
<organism evidence="4 5">
    <name type="scientific">Trapa natans</name>
    <name type="common">Water chestnut</name>
    <dbReference type="NCBI Taxonomy" id="22666"/>
    <lineage>
        <taxon>Eukaryota</taxon>
        <taxon>Viridiplantae</taxon>
        <taxon>Streptophyta</taxon>
        <taxon>Embryophyta</taxon>
        <taxon>Tracheophyta</taxon>
        <taxon>Spermatophyta</taxon>
        <taxon>Magnoliopsida</taxon>
        <taxon>eudicotyledons</taxon>
        <taxon>Gunneridae</taxon>
        <taxon>Pentapetalae</taxon>
        <taxon>rosids</taxon>
        <taxon>malvids</taxon>
        <taxon>Myrtales</taxon>
        <taxon>Lythraceae</taxon>
        <taxon>Trapa</taxon>
    </lineage>
</organism>
<keyword evidence="1" id="KW-0158">Chromosome</keyword>
<name>A0AAN7QZP9_TRANT</name>
<keyword evidence="1" id="KW-0235">DNA replication</keyword>
<keyword evidence="1" id="KW-0539">Nucleus</keyword>
<sequence>MPRTVILPKGSLSLHKRQAVENDMILLIHCEGWPVIRREEIAVFNDLFFHTNRKKYAGGRRGSKDPSVSIDLDRFKKRLKILYTHWNERKSDLWQSSHLIFMVYTPEVAERPKSAALNLWLLGYELEDTIMVFMEKEMHILCSTEDSSFLEALQGPARAAIGIDCLLHVKGNRADKEVVLRMMDGLMEDISKGTAFSIPTVGHIAQEASRGWLAKAWTDKFRSLNFPLLDVASGFSDLFSVKDSGEIMNVWKAAYLTDDVMRNCMIPAIKDAVEERVSHSRLTEKARRAVSRAAFLVDARLMMDPGSVGICFGPIIQSGSGFDIRPGHAASSAGLLQYGSAHAVMIALGCSYKGYCSAMVRMILFQKSPQQAKAYKALLTGEEAVIGSLRPGVRLSTVYHAAVSAVEREAPELVPHLTETFGSSMGLEFHESEWAIEARNERTVRQNMVFNVYLGLQDLQKDPKDGPTFSMVLADTVVVGGEDTTVLTPSSKLPRDVSYSLSIEVKDEEEAEAERCVALDRKEAERIPVIGEDIHKMISGELTLDGWLDKESLKVPKVPGSSRRRQPQNVPKGGRSSRGISKLG</sequence>
<dbReference type="InterPro" id="IPR029149">
    <property type="entry name" value="Creatin/AminoP/Spt16_N"/>
</dbReference>
<dbReference type="InterPro" id="IPR029148">
    <property type="entry name" value="FACT-SPT16_Nlobe"/>
</dbReference>
<accession>A0AAN7QZP9</accession>
<dbReference type="SUPFAM" id="SSF55920">
    <property type="entry name" value="Creatinase/aminopeptidase"/>
    <property type="match status" value="1"/>
</dbReference>
<evidence type="ECO:0000256" key="1">
    <source>
        <dbReference type="RuleBase" id="RU367052"/>
    </source>
</evidence>
<gene>
    <name evidence="4" type="ORF">SAY86_016683</name>
</gene>
<dbReference type="Gene3D" id="3.90.230.10">
    <property type="entry name" value="Creatinase/methionine aminopeptidase superfamily"/>
    <property type="match status" value="1"/>
</dbReference>
<dbReference type="FunFam" id="3.90.230.10:FF:000005">
    <property type="entry name" value="FACT complex subunit spt16"/>
    <property type="match status" value="1"/>
</dbReference>
<dbReference type="GO" id="GO:0006260">
    <property type="term" value="P:DNA replication"/>
    <property type="evidence" value="ECO:0007669"/>
    <property type="project" value="UniProtKB-KW"/>
</dbReference>
<keyword evidence="5" id="KW-1185">Reference proteome</keyword>
<comment type="subcellular location">
    <subcellularLocation>
        <location evidence="1">Nucleus</location>
    </subcellularLocation>
    <subcellularLocation>
        <location evidence="1">Chromosome</location>
    </subcellularLocation>
</comment>
<feature type="domain" description="FACT complex subunit SPT16 N-terminal lobe" evidence="3">
    <location>
        <begin position="70"/>
        <end position="235"/>
    </location>
</feature>
<dbReference type="GO" id="GO:0006281">
    <property type="term" value="P:DNA repair"/>
    <property type="evidence" value="ECO:0007669"/>
    <property type="project" value="UniProtKB-UniRule"/>
</dbReference>
<evidence type="ECO:0000313" key="5">
    <source>
        <dbReference type="Proteomes" id="UP001346149"/>
    </source>
</evidence>
<dbReference type="EMBL" id="JAXQNO010000016">
    <property type="protein sequence ID" value="KAK4782581.1"/>
    <property type="molecule type" value="Genomic_DNA"/>
</dbReference>